<keyword evidence="1" id="KW-0677">Repeat</keyword>
<dbReference type="Gene3D" id="3.40.50.300">
    <property type="entry name" value="P-loop containing nucleotide triphosphate hydrolases"/>
    <property type="match status" value="1"/>
</dbReference>
<dbReference type="EMBL" id="JAWRVE010000003">
    <property type="protein sequence ID" value="KAL1882942.1"/>
    <property type="molecule type" value="Genomic_DNA"/>
</dbReference>
<evidence type="ECO:0000313" key="3">
    <source>
        <dbReference type="EMBL" id="KAL1882942.1"/>
    </source>
</evidence>
<dbReference type="PANTHER" id="PTHR10039:SF15">
    <property type="entry name" value="NACHT DOMAIN-CONTAINING PROTEIN"/>
    <property type="match status" value="1"/>
</dbReference>
<sequence length="423" mass="48387">MSFGFGVGDFLAVIQLATKLRKNFSDAPEQFEVISDEVKSLAILLSDVAVYEESAVHKLDPSQAENLKTVVNGSTRVLQDLEELLSRYETLNPGYGSSGRYRPKRLWERLTFDSKDVVDLRSRLTSNITMLHACLRNLTERSTQRSLARLEKHVDMQEQQQILDWVSKDCERQRDRLNWLIQRREIGTRKWLFDSPKWQTWTSEKGRGTTLFCPGIPGAGKTHTSAMVIERLSATFSADEVGLAFAFCDYQRSDDKEHVYLAKSLLRMFLEQPHAWPLETSAKYEYGKRLRSDLTMDEVLDLLKASIRQRANNFVIVDALDELHDDSRRILITKLLELQEDTRLNIFVTSRDIGQISDLFSQTDPMRIGATGEDIEQFLSTRMGSLPPFVLKSVELQNVVKSAIVQAAGEMYAMHIIQRCLAE</sequence>
<evidence type="ECO:0000259" key="2">
    <source>
        <dbReference type="Pfam" id="PF24883"/>
    </source>
</evidence>
<reference evidence="3 4" key="1">
    <citation type="journal article" date="2024" name="IMA Fungus">
        <title>IMA Genome - F19 : A genome assembly and annotation guide to empower mycologists, including annotated draft genome sequences of Ceratocystis pirilliformis, Diaporthe australafricana, Fusarium ophioides, Paecilomyces lecythidis, and Sporothrix stenoceras.</title>
        <authorList>
            <person name="Aylward J."/>
            <person name="Wilson A.M."/>
            <person name="Visagie C.M."/>
            <person name="Spraker J."/>
            <person name="Barnes I."/>
            <person name="Buitendag C."/>
            <person name="Ceriani C."/>
            <person name="Del Mar Angel L."/>
            <person name="du Plessis D."/>
            <person name="Fuchs T."/>
            <person name="Gasser K."/>
            <person name="Kramer D."/>
            <person name="Li W."/>
            <person name="Munsamy K."/>
            <person name="Piso A."/>
            <person name="Price J.L."/>
            <person name="Sonnekus B."/>
            <person name="Thomas C."/>
            <person name="van der Nest A."/>
            <person name="van Dijk A."/>
            <person name="van Heerden A."/>
            <person name="van Vuuren N."/>
            <person name="Yilmaz N."/>
            <person name="Duong T.A."/>
            <person name="van der Merwe N.A."/>
            <person name="Wingfield M.J."/>
            <person name="Wingfield B.D."/>
        </authorList>
    </citation>
    <scope>NUCLEOTIDE SEQUENCE [LARGE SCALE GENOMIC DNA]</scope>
    <source>
        <strain evidence="3 4">CMW 18300</strain>
    </source>
</reference>
<evidence type="ECO:0000256" key="1">
    <source>
        <dbReference type="ARBA" id="ARBA00022737"/>
    </source>
</evidence>
<dbReference type="Proteomes" id="UP001583177">
    <property type="component" value="Unassembled WGS sequence"/>
</dbReference>
<dbReference type="PANTHER" id="PTHR10039">
    <property type="entry name" value="AMELOGENIN"/>
    <property type="match status" value="1"/>
</dbReference>
<name>A0ABR3Y558_9PEZI</name>
<comment type="caution">
    <text evidence="3">The sequence shown here is derived from an EMBL/GenBank/DDBJ whole genome shotgun (WGS) entry which is preliminary data.</text>
</comment>
<protein>
    <recommendedName>
        <fullName evidence="2">Nephrocystin 3-like N-terminal domain-containing protein</fullName>
    </recommendedName>
</protein>
<organism evidence="3 4">
    <name type="scientific">Diaporthe australafricana</name>
    <dbReference type="NCBI Taxonomy" id="127596"/>
    <lineage>
        <taxon>Eukaryota</taxon>
        <taxon>Fungi</taxon>
        <taxon>Dikarya</taxon>
        <taxon>Ascomycota</taxon>
        <taxon>Pezizomycotina</taxon>
        <taxon>Sordariomycetes</taxon>
        <taxon>Sordariomycetidae</taxon>
        <taxon>Diaporthales</taxon>
        <taxon>Diaporthaceae</taxon>
        <taxon>Diaporthe</taxon>
    </lineage>
</organism>
<keyword evidence="4" id="KW-1185">Reference proteome</keyword>
<dbReference type="InterPro" id="IPR056884">
    <property type="entry name" value="NPHP3-like_N"/>
</dbReference>
<gene>
    <name evidence="3" type="ORF">Daus18300_000580</name>
</gene>
<dbReference type="InterPro" id="IPR027417">
    <property type="entry name" value="P-loop_NTPase"/>
</dbReference>
<evidence type="ECO:0000313" key="4">
    <source>
        <dbReference type="Proteomes" id="UP001583177"/>
    </source>
</evidence>
<accession>A0ABR3Y558</accession>
<dbReference type="Pfam" id="PF24883">
    <property type="entry name" value="NPHP3_N"/>
    <property type="match status" value="1"/>
</dbReference>
<feature type="domain" description="Nephrocystin 3-like N-terminal" evidence="2">
    <location>
        <begin position="187"/>
        <end position="351"/>
    </location>
</feature>
<dbReference type="SUPFAM" id="SSF52540">
    <property type="entry name" value="P-loop containing nucleoside triphosphate hydrolases"/>
    <property type="match status" value="1"/>
</dbReference>
<proteinExistence type="predicted"/>